<dbReference type="AlphaFoldDB" id="A0A3S4AE05"/>
<feature type="transmembrane region" description="Helical" evidence="2">
    <location>
        <begin position="222"/>
        <end position="246"/>
    </location>
</feature>
<keyword evidence="2" id="KW-1133">Transmembrane helix</keyword>
<reference evidence="4 5" key="1">
    <citation type="submission" date="2018-12" db="EMBL/GenBank/DDBJ databases">
        <authorList>
            <person name="Li F."/>
        </authorList>
    </citation>
    <scope>NUCLEOTIDE SEQUENCE [LARGE SCALE GENOMIC DNA]</scope>
    <source>
        <strain evidence="4 5">11W25H-1</strain>
    </source>
</reference>
<proteinExistence type="predicted"/>
<accession>A0A3S4AE05</accession>
<keyword evidence="2" id="KW-0812">Transmembrane</keyword>
<evidence type="ECO:0008006" key="6">
    <source>
        <dbReference type="Google" id="ProtNLM"/>
    </source>
</evidence>
<feature type="signal peptide" evidence="3">
    <location>
        <begin position="1"/>
        <end position="26"/>
    </location>
</feature>
<evidence type="ECO:0000313" key="4">
    <source>
        <dbReference type="EMBL" id="RWZ46199.1"/>
    </source>
</evidence>
<protein>
    <recommendedName>
        <fullName evidence="6">Peptidase</fullName>
    </recommendedName>
</protein>
<keyword evidence="5" id="KW-1185">Reference proteome</keyword>
<gene>
    <name evidence="4" type="ORF">ELQ90_15625</name>
</gene>
<sequence length="276" mass="27760">MGRATGSAAVGSLVCGVVLLSGSAHAALQEVPENGAPGRLVLSSDPYPAQLDALSPGVIRYWEVTATIEGASDASLVLEIWKDGDLVEHPDGLVATVERCDVAWTGVPDSPHCASGWEVVTDARPSDDYSTVSPVFDLHGVDPVDGTHLLLGFGLEPTDAGDESLMGLSAEIGLGLTAAADDPDGPGQPSAPDRPSGIPAADAPTHPIATSTGDLPVTGADVIGLALFALGAIGLGAIGLGAVAFVSLGRGAAGGRTARRAMATHVTRPRAVRQDT</sequence>
<dbReference type="OrthoDB" id="5021854at2"/>
<evidence type="ECO:0000256" key="3">
    <source>
        <dbReference type="SAM" id="SignalP"/>
    </source>
</evidence>
<feature type="region of interest" description="Disordered" evidence="1">
    <location>
        <begin position="177"/>
        <end position="212"/>
    </location>
</feature>
<evidence type="ECO:0000313" key="5">
    <source>
        <dbReference type="Proteomes" id="UP000288547"/>
    </source>
</evidence>
<dbReference type="Proteomes" id="UP000288547">
    <property type="component" value="Unassembled WGS sequence"/>
</dbReference>
<dbReference type="EMBL" id="RZNB01000008">
    <property type="protein sequence ID" value="RWZ46199.1"/>
    <property type="molecule type" value="Genomic_DNA"/>
</dbReference>
<evidence type="ECO:0000256" key="2">
    <source>
        <dbReference type="SAM" id="Phobius"/>
    </source>
</evidence>
<feature type="chain" id="PRO_5018783592" description="Peptidase" evidence="3">
    <location>
        <begin position="27"/>
        <end position="276"/>
    </location>
</feature>
<name>A0A3S4AE05_9MICO</name>
<keyword evidence="2" id="KW-0472">Membrane</keyword>
<organism evidence="4 5">
    <name type="scientific">Labedella phragmitis</name>
    <dbReference type="NCBI Taxonomy" id="2498849"/>
    <lineage>
        <taxon>Bacteria</taxon>
        <taxon>Bacillati</taxon>
        <taxon>Actinomycetota</taxon>
        <taxon>Actinomycetes</taxon>
        <taxon>Micrococcales</taxon>
        <taxon>Microbacteriaceae</taxon>
        <taxon>Labedella</taxon>
    </lineage>
</organism>
<evidence type="ECO:0000256" key="1">
    <source>
        <dbReference type="SAM" id="MobiDB-lite"/>
    </source>
</evidence>
<keyword evidence="3" id="KW-0732">Signal</keyword>
<comment type="caution">
    <text evidence="4">The sequence shown here is derived from an EMBL/GenBank/DDBJ whole genome shotgun (WGS) entry which is preliminary data.</text>
</comment>